<dbReference type="GO" id="GO:0003950">
    <property type="term" value="F:NAD+ poly-ADP-ribosyltransferase activity"/>
    <property type="evidence" value="ECO:0007669"/>
    <property type="project" value="InterPro"/>
</dbReference>
<dbReference type="Pfam" id="PF12174">
    <property type="entry name" value="RST"/>
    <property type="match status" value="1"/>
</dbReference>
<keyword evidence="9" id="KW-1185">Reference proteome</keyword>
<dbReference type="PROSITE" id="PS51879">
    <property type="entry name" value="RST"/>
    <property type="match status" value="1"/>
</dbReference>
<dbReference type="GO" id="GO:0005634">
    <property type="term" value="C:nucleus"/>
    <property type="evidence" value="ECO:0007669"/>
    <property type="project" value="UniProtKB-SubCell"/>
</dbReference>
<comment type="caution">
    <text evidence="8">The sequence shown here is derived from an EMBL/GenBank/DDBJ whole genome shotgun (WGS) entry which is preliminary data.</text>
</comment>
<keyword evidence="3" id="KW-0346">Stress response</keyword>
<keyword evidence="2" id="KW-0217">Developmental protein</keyword>
<dbReference type="Pfam" id="PF07816">
    <property type="entry name" value="DUF1645"/>
    <property type="match status" value="1"/>
</dbReference>
<feature type="region of interest" description="Disordered" evidence="5">
    <location>
        <begin position="1"/>
        <end position="40"/>
    </location>
</feature>
<dbReference type="PANTHER" id="PTHR32263:SF12">
    <property type="entry name" value="INACTIVE POLY [ADP-RIBOSE] POLYMERASE SRO4-RELATED"/>
    <property type="match status" value="1"/>
</dbReference>
<dbReference type="InterPro" id="IPR044964">
    <property type="entry name" value="RCD1/SRO1-5"/>
</dbReference>
<name>A0A834X5Q6_9FABA</name>
<feature type="compositionally biased region" description="Low complexity" evidence="5">
    <location>
        <begin position="13"/>
        <end position="36"/>
    </location>
</feature>
<dbReference type="OrthoDB" id="6133115at2759"/>
<protein>
    <submittedName>
        <fullName evidence="8">Putative inactive poly [ADP-ribose] polymerase SRO5</fullName>
    </submittedName>
</protein>
<proteinExistence type="predicted"/>
<dbReference type="Proteomes" id="UP000634136">
    <property type="component" value="Unassembled WGS sequence"/>
</dbReference>
<dbReference type="InterPro" id="IPR012442">
    <property type="entry name" value="DUF1645_plant"/>
</dbReference>
<dbReference type="InterPro" id="IPR022003">
    <property type="entry name" value="RST"/>
</dbReference>
<organism evidence="8 9">
    <name type="scientific">Senna tora</name>
    <dbReference type="NCBI Taxonomy" id="362788"/>
    <lineage>
        <taxon>Eukaryota</taxon>
        <taxon>Viridiplantae</taxon>
        <taxon>Streptophyta</taxon>
        <taxon>Embryophyta</taxon>
        <taxon>Tracheophyta</taxon>
        <taxon>Spermatophyta</taxon>
        <taxon>Magnoliopsida</taxon>
        <taxon>eudicotyledons</taxon>
        <taxon>Gunneridae</taxon>
        <taxon>Pentapetalae</taxon>
        <taxon>rosids</taxon>
        <taxon>fabids</taxon>
        <taxon>Fabales</taxon>
        <taxon>Fabaceae</taxon>
        <taxon>Caesalpinioideae</taxon>
        <taxon>Cassia clade</taxon>
        <taxon>Senna</taxon>
    </lineage>
</organism>
<feature type="domain" description="PARP catalytic" evidence="6">
    <location>
        <begin position="65"/>
        <end position="290"/>
    </location>
</feature>
<evidence type="ECO:0000313" key="9">
    <source>
        <dbReference type="Proteomes" id="UP000634136"/>
    </source>
</evidence>
<evidence type="ECO:0000256" key="1">
    <source>
        <dbReference type="ARBA" id="ARBA00004123"/>
    </source>
</evidence>
<dbReference type="Gene3D" id="3.90.228.10">
    <property type="match status" value="1"/>
</dbReference>
<evidence type="ECO:0000256" key="4">
    <source>
        <dbReference type="ARBA" id="ARBA00023242"/>
    </source>
</evidence>
<comment type="subcellular location">
    <subcellularLocation>
        <location evidence="1">Nucleus</location>
    </subcellularLocation>
</comment>
<dbReference type="InterPro" id="IPR012317">
    <property type="entry name" value="Poly(ADP-ribose)pol_cat_dom"/>
</dbReference>
<evidence type="ECO:0000259" key="7">
    <source>
        <dbReference type="PROSITE" id="PS51879"/>
    </source>
</evidence>
<sequence length="659" mass="72981">MFKQDGIASGFGSSSPDNSIEQESSSSSSGGDRSNSNHMNVKNSVWETDDSTVSDCESGVSGGNYAQRRRTSLFDEGSFVRLPEGDRVHDLIHRRFILGLGLLGAQTKVVAIHRNACTSAMAQARVQSFQVYMRATEKSRNGNANVKYAWYGTSGREEIGDIASHGFGHCGGKSQNNDGLYGCGVYLSPDDSPLDSVKSCVVDKDGLRHLVLCRVILGRTEVVHPGSEQCHPSSEDYDSGVVDDLSSPKKYVVWCTRMNTHIFPEYVISFRLPSFEGLGRIEQPLRRPSSPWMPFPTLISVLSKFLSPPAIALISKYHKDHRDNKISRHELIQKVRQVAGDKLLIAVIKSFRAKKTKQSILFDSMMEALPMASDQLSASPSFNSYSSETLAEIAARVLEELRIGATHPLSLPDHHEDDALLFDSWESDLNDAVQDSADDDFEFALVCRDQNSSPVSADDIFYNGQIKPIYPIFDHSLVFAATQNDVVSRESTTTPVRRHRRLPLRKLMFEERETESCSSSASDADDIKIGAAAPENYCVWSPKSAAPAGRRSERKKSKSTESSSSSKRWNLKDLLFLRSGSESKNDAVVFLSQSKRSSKVAQEVPKHDGGREFQYHVRKGPAAKKGVETKKKKSVLPHKQELIGIFNNVNGVGRNLHPF</sequence>
<keyword evidence="4" id="KW-0539">Nucleus</keyword>
<gene>
    <name evidence="8" type="ORF">G2W53_006812</name>
</gene>
<dbReference type="EMBL" id="JAAIUW010000003">
    <property type="protein sequence ID" value="KAF7838330.1"/>
    <property type="molecule type" value="Genomic_DNA"/>
</dbReference>
<evidence type="ECO:0000256" key="5">
    <source>
        <dbReference type="SAM" id="MobiDB-lite"/>
    </source>
</evidence>
<dbReference type="AlphaFoldDB" id="A0A834X5Q6"/>
<accession>A0A834X5Q6</accession>
<evidence type="ECO:0000256" key="3">
    <source>
        <dbReference type="ARBA" id="ARBA00023016"/>
    </source>
</evidence>
<dbReference type="SUPFAM" id="SSF56399">
    <property type="entry name" value="ADP-ribosylation"/>
    <property type="match status" value="1"/>
</dbReference>
<dbReference type="PROSITE" id="PS51059">
    <property type="entry name" value="PARP_CATALYTIC"/>
    <property type="match status" value="1"/>
</dbReference>
<evidence type="ECO:0000256" key="2">
    <source>
        <dbReference type="ARBA" id="ARBA00022473"/>
    </source>
</evidence>
<evidence type="ECO:0000313" key="8">
    <source>
        <dbReference type="EMBL" id="KAF7838330.1"/>
    </source>
</evidence>
<reference evidence="8" key="1">
    <citation type="submission" date="2020-09" db="EMBL/GenBank/DDBJ databases">
        <title>Genome-Enabled Discovery of Anthraquinone Biosynthesis in Senna tora.</title>
        <authorList>
            <person name="Kang S.-H."/>
            <person name="Pandey R.P."/>
            <person name="Lee C.-M."/>
            <person name="Sim J.-S."/>
            <person name="Jeong J.-T."/>
            <person name="Choi B.-S."/>
            <person name="Jung M."/>
            <person name="Ginzburg D."/>
            <person name="Zhao K."/>
            <person name="Won S.Y."/>
            <person name="Oh T.-J."/>
            <person name="Yu Y."/>
            <person name="Kim N.-H."/>
            <person name="Lee O.R."/>
            <person name="Lee T.-H."/>
            <person name="Bashyal P."/>
            <person name="Kim T.-S."/>
            <person name="Lee W.-H."/>
            <person name="Kawkins C."/>
            <person name="Kim C.-K."/>
            <person name="Kim J.S."/>
            <person name="Ahn B.O."/>
            <person name="Rhee S.Y."/>
            <person name="Sohng J.K."/>
        </authorList>
    </citation>
    <scope>NUCLEOTIDE SEQUENCE</scope>
    <source>
        <tissue evidence="8">Leaf</tissue>
    </source>
</reference>
<evidence type="ECO:0000259" key="6">
    <source>
        <dbReference type="PROSITE" id="PS51059"/>
    </source>
</evidence>
<feature type="region of interest" description="Disordered" evidence="5">
    <location>
        <begin position="542"/>
        <end position="564"/>
    </location>
</feature>
<feature type="domain" description="RST" evidence="7">
    <location>
        <begin position="286"/>
        <end position="357"/>
    </location>
</feature>
<dbReference type="PANTHER" id="PTHR32263">
    <property type="entry name" value="INACTIVE POLY [ADP-RIBOSE] POLYMERASE SRO4-RELATED"/>
    <property type="match status" value="1"/>
</dbReference>